<dbReference type="InterPro" id="IPR022695">
    <property type="entry name" value="Histidinol_DH_monofunct"/>
</dbReference>
<keyword evidence="8" id="KW-0028">Amino-acid biosynthesis</keyword>
<evidence type="ECO:0000256" key="1">
    <source>
        <dbReference type="ARBA" id="ARBA00003850"/>
    </source>
</evidence>
<dbReference type="InterPro" id="IPR012131">
    <property type="entry name" value="Hstdl_DH"/>
</dbReference>
<dbReference type="NCBIfam" id="TIGR00069">
    <property type="entry name" value="hisD"/>
    <property type="match status" value="1"/>
</dbReference>
<comment type="caution">
    <text evidence="11">The sequence shown here is derived from an EMBL/GenBank/DDBJ whole genome shotgun (WGS) entry which is preliminary data.</text>
</comment>
<dbReference type="PANTHER" id="PTHR21256:SF2">
    <property type="entry name" value="HISTIDINE BIOSYNTHESIS TRIFUNCTIONAL PROTEIN"/>
    <property type="match status" value="1"/>
</dbReference>
<feature type="binding site" evidence="8">
    <location>
        <position position="257"/>
    </location>
    <ligand>
        <name>Zn(2+)</name>
        <dbReference type="ChEBI" id="CHEBI:29105"/>
    </ligand>
</feature>
<dbReference type="PANTHER" id="PTHR21256">
    <property type="entry name" value="HISTIDINOL DEHYDROGENASE HDH"/>
    <property type="match status" value="1"/>
</dbReference>
<evidence type="ECO:0000256" key="9">
    <source>
        <dbReference type="PIRNR" id="PIRNR000099"/>
    </source>
</evidence>
<feature type="binding site" evidence="8">
    <location>
        <position position="356"/>
    </location>
    <ligand>
        <name>substrate</name>
    </ligand>
</feature>
<reference evidence="11 12" key="1">
    <citation type="submission" date="2021-03" db="EMBL/GenBank/DDBJ databases">
        <title>Genomic Encyclopedia of Type Strains, Phase IV (KMG-IV): sequencing the most valuable type-strain genomes for metagenomic binning, comparative biology and taxonomic classification.</title>
        <authorList>
            <person name="Goeker M."/>
        </authorList>
    </citation>
    <scope>NUCLEOTIDE SEQUENCE [LARGE SCALE GENOMIC DNA]</scope>
    <source>
        <strain evidence="11 12">DSM 14349</strain>
    </source>
</reference>
<feature type="binding site" evidence="8">
    <location>
        <position position="356"/>
    </location>
    <ligand>
        <name>Zn(2+)</name>
        <dbReference type="ChEBI" id="CHEBI:29105"/>
    </ligand>
</feature>
<dbReference type="InterPro" id="IPR001692">
    <property type="entry name" value="Histidinol_DH_CS"/>
</dbReference>
<evidence type="ECO:0000256" key="2">
    <source>
        <dbReference type="ARBA" id="ARBA00010178"/>
    </source>
</evidence>
<evidence type="ECO:0000256" key="8">
    <source>
        <dbReference type="HAMAP-Rule" id="MF_01024"/>
    </source>
</evidence>
<sequence>MRIVALEEFKLQRDVDYGTPEQNADVKKIVAEVKAEGDQAVLKYSKELDGVALEASQLRVTEQELKDAYLKVEPTFVQAIVSAANNIRAFHSRQKRESWMDVQQDGTILGQIIHPLQRVGVYVPGGKASYPSSVLMNVIPAQVAGVKEIVLVTPPATGGKEGIDPYILVAAAEVGVKEIYRVGGAQAIAALAYGTDSIKQVDKICGPGNIYVALAKREVYGAVDIDSIAGPSEIAVLADEHADPVYVAADLLSQAEHDEMACAILVTPSVSFATACQQEVERQLAELPRQDIARASIRDYGVIIVVDSIEAGIDVINSIAPEHFELMVEEPMQYVGKVVNAGAIFVGAYSSEPVGDYFAGPNHIIPTNGTARFSSPVDVDDFIKKSSLIYYSKEALLRDGDTIIELARREGLEGHARAIEVRLAKEGKARKEQ</sequence>
<dbReference type="PRINTS" id="PR00083">
    <property type="entry name" value="HOLDHDRGNASE"/>
</dbReference>
<dbReference type="CDD" id="cd06572">
    <property type="entry name" value="Histidinol_dh"/>
    <property type="match status" value="1"/>
</dbReference>
<feature type="active site" description="Proton acceptor" evidence="8">
    <location>
        <position position="323"/>
    </location>
</feature>
<dbReference type="HAMAP" id="MF_01024">
    <property type="entry name" value="HisD"/>
    <property type="match status" value="1"/>
</dbReference>
<comment type="catalytic activity">
    <reaction evidence="7 8">
        <text>L-histidinol + 2 NAD(+) + H2O = L-histidine + 2 NADH + 3 H(+)</text>
        <dbReference type="Rhea" id="RHEA:20641"/>
        <dbReference type="ChEBI" id="CHEBI:15377"/>
        <dbReference type="ChEBI" id="CHEBI:15378"/>
        <dbReference type="ChEBI" id="CHEBI:57540"/>
        <dbReference type="ChEBI" id="CHEBI:57595"/>
        <dbReference type="ChEBI" id="CHEBI:57699"/>
        <dbReference type="ChEBI" id="CHEBI:57945"/>
        <dbReference type="EC" id="1.1.1.23"/>
    </reaction>
</comment>
<name>A0ABS4FVG5_9BACL</name>
<evidence type="ECO:0000256" key="4">
    <source>
        <dbReference type="ARBA" id="ARBA00022723"/>
    </source>
</evidence>
<feature type="binding site" evidence="8">
    <location>
        <position position="323"/>
    </location>
    <ligand>
        <name>substrate</name>
    </ligand>
</feature>
<keyword evidence="6 8" id="KW-0560">Oxidoreductase</keyword>
<dbReference type="GO" id="GO:0004399">
    <property type="term" value="F:histidinol dehydrogenase activity"/>
    <property type="evidence" value="ECO:0007669"/>
    <property type="project" value="UniProtKB-EC"/>
</dbReference>
<dbReference type="Gene3D" id="3.40.50.1980">
    <property type="entry name" value="Nitrogenase molybdenum iron protein domain"/>
    <property type="match status" value="2"/>
</dbReference>
<keyword evidence="8" id="KW-0520">NAD</keyword>
<dbReference type="Proteomes" id="UP001519272">
    <property type="component" value="Unassembled WGS sequence"/>
</dbReference>
<evidence type="ECO:0000313" key="12">
    <source>
        <dbReference type="Proteomes" id="UP001519272"/>
    </source>
</evidence>
<dbReference type="PROSITE" id="PS00611">
    <property type="entry name" value="HISOL_DEHYDROGENASE"/>
    <property type="match status" value="1"/>
</dbReference>
<organism evidence="11 12">
    <name type="scientific">Paenibacillus turicensis</name>
    <dbReference type="NCBI Taxonomy" id="160487"/>
    <lineage>
        <taxon>Bacteria</taxon>
        <taxon>Bacillati</taxon>
        <taxon>Bacillota</taxon>
        <taxon>Bacilli</taxon>
        <taxon>Bacillales</taxon>
        <taxon>Paenibacillaceae</taxon>
        <taxon>Paenibacillus</taxon>
    </lineage>
</organism>
<evidence type="ECO:0000256" key="6">
    <source>
        <dbReference type="ARBA" id="ARBA00023002"/>
    </source>
</evidence>
<dbReference type="Pfam" id="PF00815">
    <property type="entry name" value="Histidinol_dh"/>
    <property type="match status" value="1"/>
</dbReference>
<keyword evidence="4 8" id="KW-0479">Metal-binding</keyword>
<gene>
    <name evidence="8" type="primary">hisD</name>
    <name evidence="11" type="ORF">J2Z32_003240</name>
</gene>
<dbReference type="RefSeq" id="WP_210090169.1">
    <property type="nucleotide sequence ID" value="NZ_JAGGKG010000016.1"/>
</dbReference>
<proteinExistence type="inferred from homology"/>
<comment type="function">
    <text evidence="1 8">Catalyzes the sequential NAD-dependent oxidations of L-histidinol to L-histidinaldehyde and then to L-histidine.</text>
</comment>
<feature type="binding site" evidence="8">
    <location>
        <position position="186"/>
    </location>
    <ligand>
        <name>NAD(+)</name>
        <dbReference type="ChEBI" id="CHEBI:57540"/>
    </ligand>
</feature>
<feature type="binding site" evidence="8">
    <location>
        <position position="415"/>
    </location>
    <ligand>
        <name>substrate</name>
    </ligand>
</feature>
<dbReference type="EMBL" id="JAGGKG010000016">
    <property type="protein sequence ID" value="MBP1906578.1"/>
    <property type="molecule type" value="Genomic_DNA"/>
</dbReference>
<dbReference type="InterPro" id="IPR016161">
    <property type="entry name" value="Ald_DH/histidinol_DH"/>
</dbReference>
<evidence type="ECO:0000256" key="3">
    <source>
        <dbReference type="ARBA" id="ARBA00012965"/>
    </source>
</evidence>
<keyword evidence="12" id="KW-1185">Reference proteome</keyword>
<dbReference type="EC" id="1.1.1.23" evidence="3 8"/>
<accession>A0ABS4FVG5</accession>
<dbReference type="SUPFAM" id="SSF53720">
    <property type="entry name" value="ALDH-like"/>
    <property type="match status" value="1"/>
</dbReference>
<feature type="binding site" evidence="8">
    <location>
        <position position="410"/>
    </location>
    <ligand>
        <name>substrate</name>
    </ligand>
</feature>
<feature type="binding site" evidence="8">
    <location>
        <position position="257"/>
    </location>
    <ligand>
        <name>substrate</name>
    </ligand>
</feature>
<feature type="binding site" evidence="8">
    <location>
        <position position="209"/>
    </location>
    <ligand>
        <name>NAD(+)</name>
        <dbReference type="ChEBI" id="CHEBI:57540"/>
    </ligand>
</feature>
<evidence type="ECO:0000256" key="7">
    <source>
        <dbReference type="ARBA" id="ARBA00049489"/>
    </source>
</evidence>
<feature type="binding site" evidence="8">
    <location>
        <position position="254"/>
    </location>
    <ligand>
        <name>Zn(2+)</name>
        <dbReference type="ChEBI" id="CHEBI:29105"/>
    </ligand>
</feature>
<evidence type="ECO:0000256" key="10">
    <source>
        <dbReference type="RuleBase" id="RU004175"/>
    </source>
</evidence>
<feature type="binding site" evidence="8">
    <location>
        <position position="232"/>
    </location>
    <ligand>
        <name>substrate</name>
    </ligand>
</feature>
<keyword evidence="5 8" id="KW-0862">Zinc</keyword>
<feature type="binding site" evidence="8">
    <location>
        <position position="415"/>
    </location>
    <ligand>
        <name>Zn(2+)</name>
        <dbReference type="ChEBI" id="CHEBI:29105"/>
    </ligand>
</feature>
<dbReference type="Gene3D" id="1.20.5.1300">
    <property type="match status" value="1"/>
</dbReference>
<comment type="similarity">
    <text evidence="2 8 9 10">Belongs to the histidinol dehydrogenase family.</text>
</comment>
<evidence type="ECO:0000313" key="11">
    <source>
        <dbReference type="EMBL" id="MBP1906578.1"/>
    </source>
</evidence>
<dbReference type="PIRSF" id="PIRSF000099">
    <property type="entry name" value="Histidinol_dh"/>
    <property type="match status" value="1"/>
</dbReference>
<evidence type="ECO:0000256" key="5">
    <source>
        <dbReference type="ARBA" id="ARBA00022833"/>
    </source>
</evidence>
<comment type="cofactor">
    <cofactor evidence="8">
        <name>Zn(2+)</name>
        <dbReference type="ChEBI" id="CHEBI:29105"/>
    </cofactor>
    <text evidence="8">Binds 1 zinc ion per subunit.</text>
</comment>
<comment type="pathway">
    <text evidence="8">Amino-acid biosynthesis; L-histidine biosynthesis; L-histidine from 5-phospho-alpha-D-ribose 1-diphosphate: step 9/9.</text>
</comment>
<keyword evidence="8" id="KW-0368">Histidine biosynthesis</keyword>
<feature type="active site" description="Proton acceptor" evidence="8">
    <location>
        <position position="322"/>
    </location>
</feature>
<feature type="binding site" evidence="8">
    <location>
        <position position="254"/>
    </location>
    <ligand>
        <name>substrate</name>
    </ligand>
</feature>
<feature type="binding site" evidence="8">
    <location>
        <position position="122"/>
    </location>
    <ligand>
        <name>NAD(+)</name>
        <dbReference type="ChEBI" id="CHEBI:57540"/>
    </ligand>
</feature>
<protein>
    <recommendedName>
        <fullName evidence="3 8">Histidinol dehydrogenase</fullName>
        <shortName evidence="8">HDH</shortName>
        <ecNumber evidence="3 8">1.1.1.23</ecNumber>
    </recommendedName>
</protein>